<dbReference type="OrthoDB" id="726159at2"/>
<comment type="similarity">
    <text evidence="2">Belongs to the glycosyl hydrolase 20 family.</text>
</comment>
<dbReference type="Pfam" id="PF03173">
    <property type="entry name" value="CHB_HEX"/>
    <property type="match status" value="1"/>
</dbReference>
<dbReference type="InterPro" id="IPR012291">
    <property type="entry name" value="CBM2_carb-bd_dom_sf"/>
</dbReference>
<dbReference type="EC" id="3.2.1.52" evidence="3"/>
<name>A0A5C6LT58_9BACT</name>
<evidence type="ECO:0000256" key="4">
    <source>
        <dbReference type="ARBA" id="ARBA00022801"/>
    </source>
</evidence>
<dbReference type="Gene3D" id="3.20.20.80">
    <property type="entry name" value="Glycosidases"/>
    <property type="match status" value="1"/>
</dbReference>
<feature type="signal peptide" evidence="10">
    <location>
        <begin position="1"/>
        <end position="22"/>
    </location>
</feature>
<keyword evidence="4 12" id="KW-0378">Hydrolase</keyword>
<comment type="caution">
    <text evidence="12">The sequence shown here is derived from an EMBL/GenBank/DDBJ whole genome shotgun (WGS) entry which is preliminary data.</text>
</comment>
<evidence type="ECO:0000256" key="5">
    <source>
        <dbReference type="ARBA" id="ARBA00023295"/>
    </source>
</evidence>
<evidence type="ECO:0000256" key="1">
    <source>
        <dbReference type="ARBA" id="ARBA00001231"/>
    </source>
</evidence>
<protein>
    <recommendedName>
        <fullName evidence="3">beta-N-acetylhexosaminidase</fullName>
        <ecNumber evidence="3">3.2.1.52</ecNumber>
    </recommendedName>
    <alternativeName>
        <fullName evidence="6">Beta-N-acetylhexosaminidase</fullName>
    </alternativeName>
    <alternativeName>
        <fullName evidence="7">N-acetyl-beta-glucosaminidase</fullName>
    </alternativeName>
</protein>
<evidence type="ECO:0000256" key="2">
    <source>
        <dbReference type="ARBA" id="ARBA00006285"/>
    </source>
</evidence>
<dbReference type="Gene3D" id="2.60.40.290">
    <property type="match status" value="1"/>
</dbReference>
<keyword evidence="13" id="KW-1185">Reference proteome</keyword>
<evidence type="ECO:0000256" key="10">
    <source>
        <dbReference type="SAM" id="SignalP"/>
    </source>
</evidence>
<dbReference type="Gene3D" id="3.30.379.10">
    <property type="entry name" value="Chitobiase/beta-hexosaminidase domain 2-like"/>
    <property type="match status" value="1"/>
</dbReference>
<dbReference type="PANTHER" id="PTHR22600">
    <property type="entry name" value="BETA-HEXOSAMINIDASE"/>
    <property type="match status" value="1"/>
</dbReference>
<dbReference type="InterPro" id="IPR017853">
    <property type="entry name" value="GH"/>
</dbReference>
<dbReference type="CDD" id="cd02847">
    <property type="entry name" value="E_set_Chitobiase_C"/>
    <property type="match status" value="1"/>
</dbReference>
<feature type="region of interest" description="Disordered" evidence="9">
    <location>
        <begin position="841"/>
        <end position="866"/>
    </location>
</feature>
<dbReference type="PRINTS" id="PR00738">
    <property type="entry name" value="GLHYDRLASE20"/>
</dbReference>
<dbReference type="GO" id="GO:0016020">
    <property type="term" value="C:membrane"/>
    <property type="evidence" value="ECO:0007669"/>
    <property type="project" value="TreeGrafter"/>
</dbReference>
<feature type="compositionally biased region" description="Polar residues" evidence="9">
    <location>
        <begin position="845"/>
        <end position="866"/>
    </location>
</feature>
<dbReference type="Pfam" id="PF03174">
    <property type="entry name" value="CHB_HEX_C"/>
    <property type="match status" value="1"/>
</dbReference>
<evidence type="ECO:0000256" key="7">
    <source>
        <dbReference type="ARBA" id="ARBA00033000"/>
    </source>
</evidence>
<dbReference type="RefSeq" id="WP_146305855.1">
    <property type="nucleotide sequence ID" value="NZ_VOHS01000013.1"/>
</dbReference>
<dbReference type="InterPro" id="IPR014756">
    <property type="entry name" value="Ig_E-set"/>
</dbReference>
<dbReference type="SUPFAM" id="SSF81296">
    <property type="entry name" value="E set domains"/>
    <property type="match status" value="1"/>
</dbReference>
<dbReference type="SUPFAM" id="SSF51445">
    <property type="entry name" value="(Trans)glycosidases"/>
    <property type="match status" value="1"/>
</dbReference>
<dbReference type="PANTHER" id="PTHR22600:SF57">
    <property type="entry name" value="BETA-N-ACETYLHEXOSAMINIDASE"/>
    <property type="match status" value="1"/>
</dbReference>
<evidence type="ECO:0000256" key="9">
    <source>
        <dbReference type="SAM" id="MobiDB-lite"/>
    </source>
</evidence>
<evidence type="ECO:0000256" key="3">
    <source>
        <dbReference type="ARBA" id="ARBA00012663"/>
    </source>
</evidence>
<keyword evidence="10" id="KW-0732">Signal</keyword>
<organism evidence="12 13">
    <name type="scientific">Chitinophaga pinensis</name>
    <dbReference type="NCBI Taxonomy" id="79329"/>
    <lineage>
        <taxon>Bacteria</taxon>
        <taxon>Pseudomonadati</taxon>
        <taxon>Bacteroidota</taxon>
        <taxon>Chitinophagia</taxon>
        <taxon>Chitinophagales</taxon>
        <taxon>Chitinophagaceae</taxon>
        <taxon>Chitinophaga</taxon>
    </lineage>
</organism>
<dbReference type="InterPro" id="IPR025705">
    <property type="entry name" value="Beta_hexosaminidase_sua/sub"/>
</dbReference>
<dbReference type="Gene3D" id="2.60.40.10">
    <property type="entry name" value="Immunoglobulins"/>
    <property type="match status" value="1"/>
</dbReference>
<dbReference type="InterPro" id="IPR015882">
    <property type="entry name" value="HEX_bac_N"/>
</dbReference>
<dbReference type="InterPro" id="IPR004866">
    <property type="entry name" value="CHB/HEX_N_dom"/>
</dbReference>
<dbReference type="SMART" id="SM01081">
    <property type="entry name" value="CHB_HEX"/>
    <property type="match status" value="1"/>
</dbReference>
<feature type="domain" description="Chitobiase/beta-hexosaminidases N-terminal" evidence="11">
    <location>
        <begin position="29"/>
        <end position="176"/>
    </location>
</feature>
<evidence type="ECO:0000256" key="8">
    <source>
        <dbReference type="PIRSR" id="PIRSR625705-1"/>
    </source>
</evidence>
<feature type="active site" description="Proton donor" evidence="8">
    <location>
        <position position="523"/>
    </location>
</feature>
<evidence type="ECO:0000259" key="11">
    <source>
        <dbReference type="SMART" id="SM01081"/>
    </source>
</evidence>
<dbReference type="InterPro" id="IPR013783">
    <property type="entry name" value="Ig-like_fold"/>
</dbReference>
<dbReference type="GO" id="GO:0005975">
    <property type="term" value="P:carbohydrate metabolic process"/>
    <property type="evidence" value="ECO:0007669"/>
    <property type="project" value="InterPro"/>
</dbReference>
<dbReference type="SUPFAM" id="SSF49384">
    <property type="entry name" value="Carbohydrate-binding domain"/>
    <property type="match status" value="1"/>
</dbReference>
<dbReference type="Proteomes" id="UP000318815">
    <property type="component" value="Unassembled WGS sequence"/>
</dbReference>
<proteinExistence type="inferred from homology"/>
<dbReference type="AlphaFoldDB" id="A0A5C6LT58"/>
<sequence length="866" mass="95789">MHFRQLLLACGLFAGAAAPVHAQAPFDASRIKVSWEVVENNHQGKAQFLSAFTLVNNSKVPFPAQGWQLYFNFVRSVKPGPVAGGVSAAHVNGDLYKLTPVAAAKGIAPGDSLRIEMVADAWAVNFTDAPDGLYLVWDKEPAKGYRMNPLEVRPSTQPKQYLRFPGDKTALTTAADVFEQNKNIKDIPVAQLPAVFPTPQEVIPGSGTYTLQPGLHISAAPAFAKEAAYLAGELNTLFGTTPAIGEGNGIALQQDASLAKEAYTLTITTDGIVIKAADAAGAFYGIQTLKSILPANSWAVKQKSITIAAMQVKDAPRYGYRAFMLDVSRNFHSKQDVLRLLEVMSLYKLNVFHFHLTDDEGWRIEIPSLPELTQVGGRRGHGVDEKESLMPSYGSGPDVNDAAGSGFFTKQDFLEILRYATDRHITVIPEIETPGHARAAVKAMEARYAKFQAQGKTAEATQYLLSDLQDKSEYHSVQNWNDNVINVALPSVYTFLDKVVEELQAYYKEAGAPLEYVHMGGDEVPAGVWQKSPVVQELMQKDKSIKNTDDLWYYYYGKVYDLLKARGLKQYGWEEMGMRKTAVDGKPHNIPNPQFSNNEFMVDVWNNVMGGGAEDLAYRLANANYKVVLSGVSNMYFDMAYMKSFEEPGFYWGGFVDIDKPFYFIPEDYYKNAKVDALGNRLNPATFLGKDKLTAYGADNIVGVQGLLWSETVKNSDRMEYMILPKLFGLAERAWAKNPEWATEKDSARSEELYGKAWDTFVNVVGKKELVRLDHYNGGYNYRIPTPGLKLTNGSVAANIQLPGFTIRYTTDGKEPNGKSKVYTGPVADKGTLKFKAFDTRGRSSRTASTVNPLRAQTLSTDGVRK</sequence>
<dbReference type="Pfam" id="PF00728">
    <property type="entry name" value="Glyco_hydro_20"/>
    <property type="match status" value="1"/>
</dbReference>
<dbReference type="InterPro" id="IPR008965">
    <property type="entry name" value="CBM2/CBM3_carb-bd_dom_sf"/>
</dbReference>
<dbReference type="InterPro" id="IPR004867">
    <property type="entry name" value="CHB_C_dom"/>
</dbReference>
<dbReference type="GO" id="GO:0030203">
    <property type="term" value="P:glycosaminoglycan metabolic process"/>
    <property type="evidence" value="ECO:0007669"/>
    <property type="project" value="TreeGrafter"/>
</dbReference>
<gene>
    <name evidence="12" type="ORF">FEF09_14895</name>
</gene>
<evidence type="ECO:0000313" key="12">
    <source>
        <dbReference type="EMBL" id="TWV99737.1"/>
    </source>
</evidence>
<dbReference type="Pfam" id="PF02838">
    <property type="entry name" value="Glyco_hydro_20b"/>
    <property type="match status" value="1"/>
</dbReference>
<comment type="catalytic activity">
    <reaction evidence="1">
        <text>Hydrolysis of terminal non-reducing N-acetyl-D-hexosamine residues in N-acetyl-beta-D-hexosaminides.</text>
        <dbReference type="EC" id="3.2.1.52"/>
    </reaction>
</comment>
<reference evidence="12 13" key="1">
    <citation type="submission" date="2019-08" db="EMBL/GenBank/DDBJ databases">
        <title>Whole genome sequencing of chitin degrading bacteria Chitinophaga pinensis YS16.</title>
        <authorList>
            <person name="Singh R.P."/>
            <person name="Manchanda G."/>
            <person name="Maurya I.K."/>
            <person name="Joshi N.K."/>
            <person name="Srivastava A.K."/>
        </authorList>
    </citation>
    <scope>NUCLEOTIDE SEQUENCE [LARGE SCALE GENOMIC DNA]</scope>
    <source>
        <strain evidence="12 13">YS-16</strain>
    </source>
</reference>
<dbReference type="InterPro" id="IPR029018">
    <property type="entry name" value="Hex-like_dom2"/>
</dbReference>
<accession>A0A5C6LT58</accession>
<dbReference type="GO" id="GO:0030247">
    <property type="term" value="F:polysaccharide binding"/>
    <property type="evidence" value="ECO:0007669"/>
    <property type="project" value="InterPro"/>
</dbReference>
<evidence type="ECO:0000256" key="6">
    <source>
        <dbReference type="ARBA" id="ARBA00030512"/>
    </source>
</evidence>
<dbReference type="EMBL" id="VOHS01000013">
    <property type="protein sequence ID" value="TWV99737.1"/>
    <property type="molecule type" value="Genomic_DNA"/>
</dbReference>
<dbReference type="GO" id="GO:0004563">
    <property type="term" value="F:beta-N-acetylhexosaminidase activity"/>
    <property type="evidence" value="ECO:0007669"/>
    <property type="project" value="UniProtKB-EC"/>
</dbReference>
<dbReference type="SUPFAM" id="SSF55545">
    <property type="entry name" value="beta-N-acetylhexosaminidase-like domain"/>
    <property type="match status" value="1"/>
</dbReference>
<evidence type="ECO:0000313" key="13">
    <source>
        <dbReference type="Proteomes" id="UP000318815"/>
    </source>
</evidence>
<feature type="chain" id="PRO_5022663304" description="beta-N-acetylhexosaminidase" evidence="10">
    <location>
        <begin position="23"/>
        <end position="866"/>
    </location>
</feature>
<dbReference type="InterPro" id="IPR015883">
    <property type="entry name" value="Glyco_hydro_20_cat"/>
</dbReference>
<keyword evidence="5" id="KW-0326">Glycosidase</keyword>